<dbReference type="PANTHER" id="PTHR46377:SF5">
    <property type="entry name" value="DUAL SPECIFICITY PHOSPHATASE"/>
    <property type="match status" value="1"/>
</dbReference>
<dbReference type="EMBL" id="NBNE01000399">
    <property type="protein sequence ID" value="OWZ19795.1"/>
    <property type="molecule type" value="Genomic_DNA"/>
</dbReference>
<dbReference type="InterPro" id="IPR029021">
    <property type="entry name" value="Prot-tyrosine_phosphatase-like"/>
</dbReference>
<dbReference type="Proteomes" id="UP000198211">
    <property type="component" value="Unassembled WGS sequence"/>
</dbReference>
<dbReference type="AlphaFoldDB" id="A0A225WQA3"/>
<dbReference type="STRING" id="4795.A0A225WQA3"/>
<reference evidence="3" key="1">
    <citation type="submission" date="2017-03" db="EMBL/GenBank/DDBJ databases">
        <title>Phytopthora megakarya and P. palmivora, two closely related causual agents of cacao black pod achieved similar genome size and gene model numbers by different mechanisms.</title>
        <authorList>
            <person name="Ali S."/>
            <person name="Shao J."/>
            <person name="Larry D.J."/>
            <person name="Kronmiller B."/>
            <person name="Shen D."/>
            <person name="Strem M.D."/>
            <person name="Melnick R.L."/>
            <person name="Guiltinan M.J."/>
            <person name="Tyler B.M."/>
            <person name="Meinhardt L.W."/>
            <person name="Bailey B.A."/>
        </authorList>
    </citation>
    <scope>NUCLEOTIDE SEQUENCE [LARGE SCALE GENOMIC DNA]</scope>
    <source>
        <strain evidence="3">zdho120</strain>
    </source>
</reference>
<evidence type="ECO:0000313" key="2">
    <source>
        <dbReference type="EMBL" id="OWZ19795.1"/>
    </source>
</evidence>
<feature type="domain" description="Tyrosine-protein phosphatase" evidence="1">
    <location>
        <begin position="5"/>
        <end position="158"/>
    </location>
</feature>
<comment type="caution">
    <text evidence="2">The sequence shown here is derived from an EMBL/GenBank/DDBJ whole genome shotgun (WGS) entry which is preliminary data.</text>
</comment>
<dbReference type="SMART" id="SM00195">
    <property type="entry name" value="DSPc"/>
    <property type="match status" value="1"/>
</dbReference>
<dbReference type="Gene3D" id="3.90.190.10">
    <property type="entry name" value="Protein tyrosine phosphatase superfamily"/>
    <property type="match status" value="1"/>
</dbReference>
<gene>
    <name evidence="2" type="ORF">PHMEG_0005893</name>
</gene>
<dbReference type="SUPFAM" id="SSF52799">
    <property type="entry name" value="(Phosphotyrosine protein) phosphatases II"/>
    <property type="match status" value="1"/>
</dbReference>
<organism evidence="2 3">
    <name type="scientific">Phytophthora megakarya</name>
    <dbReference type="NCBI Taxonomy" id="4795"/>
    <lineage>
        <taxon>Eukaryota</taxon>
        <taxon>Sar</taxon>
        <taxon>Stramenopiles</taxon>
        <taxon>Oomycota</taxon>
        <taxon>Peronosporomycetes</taxon>
        <taxon>Peronosporales</taxon>
        <taxon>Peronosporaceae</taxon>
        <taxon>Phytophthora</taxon>
    </lineage>
</organism>
<dbReference type="InterPro" id="IPR020422">
    <property type="entry name" value="TYR_PHOSPHATASE_DUAL_dom"/>
</dbReference>
<proteinExistence type="predicted"/>
<dbReference type="OrthoDB" id="2017893at2759"/>
<name>A0A225WQA3_9STRA</name>
<dbReference type="Gene3D" id="2.30.130.30">
    <property type="entry name" value="Hypothetical protein"/>
    <property type="match status" value="1"/>
</dbReference>
<dbReference type="PANTHER" id="PTHR46377">
    <property type="entry name" value="DUAL SPECIFICITY PROTEIN PHOSPHATASE 19"/>
    <property type="match status" value="1"/>
</dbReference>
<evidence type="ECO:0000313" key="3">
    <source>
        <dbReference type="Proteomes" id="UP000198211"/>
    </source>
</evidence>
<dbReference type="CDD" id="cd14498">
    <property type="entry name" value="DSP"/>
    <property type="match status" value="1"/>
</dbReference>
<keyword evidence="3" id="KW-1185">Reference proteome</keyword>
<sequence>MADDEPMHVTGRLHIGSIDAARNLDALQRLRVGGALALLGKGEEDAAVYRHSSAVSEGYADLGITRTTVEIEDSEDGDLLRRLPEILTALRKLMYDENEWSRGIAGRSRSASVLAAWMLINESKQQGVQDVVDRIRIVRPWIEINPYFMRDLHLFHTVLTLTDGPLDAENASLLEERTFPRLNFGANLVGGILKGTKTITMRLVSDVKGDRNSDLGDIFPHSIVAAATASSDGSLTRRQFAYLRIDQIETQELSTIAQTTLMKSGFSSTHEVLTVLKQYYPNVTATTPLLMLHFQCLHF</sequence>
<protein>
    <recommendedName>
        <fullName evidence="1">Tyrosine-protein phosphatase domain-containing protein</fullName>
    </recommendedName>
</protein>
<dbReference type="GO" id="GO:0005737">
    <property type="term" value="C:cytoplasm"/>
    <property type="evidence" value="ECO:0007669"/>
    <property type="project" value="TreeGrafter"/>
</dbReference>
<dbReference type="GO" id="GO:0008579">
    <property type="term" value="F:JUN kinase phosphatase activity"/>
    <property type="evidence" value="ECO:0007669"/>
    <property type="project" value="TreeGrafter"/>
</dbReference>
<evidence type="ECO:0000259" key="1">
    <source>
        <dbReference type="SMART" id="SM00195"/>
    </source>
</evidence>
<accession>A0A225WQA3</accession>